<dbReference type="PANTHER" id="PTHR11051">
    <property type="entry name" value="GLYCOSYL HYDROLASE-RELATED"/>
    <property type="match status" value="1"/>
</dbReference>
<comment type="similarity">
    <text evidence="1">Belongs to the glycosyl hydrolase 65 family.</text>
</comment>
<dbReference type="Gene3D" id="2.60.420.10">
    <property type="entry name" value="Maltose phosphorylase, domain 3"/>
    <property type="match status" value="1"/>
</dbReference>
<dbReference type="Proteomes" id="UP000595917">
    <property type="component" value="Chromosome"/>
</dbReference>
<sequence>MNTWKLEEHELDLSNLRKQESLFAQGNGYFGWRGTFEEGGVPNSLEGCYLNGFYETFPIKYPETAYGYPGQGQTMLNVMNAKTIRLEADGEPVRMDPDKIREYHRELDFRTGVLSRSFVFAASGGKSIRVAVRRVVSFVRKHCGAIAFSVTPIDFSGKLTIMSALDTKSSNQNADKDPRIGTHLPENCFERIETGRNGNTLHAVQRTIRSGLTVACAAGHTVTGESGCDYTCGEQSLELAFAFDCVPGSTVEFEKYIAYCGETSLCGGDGDPLTTVLGETEAAAREGFDVLVSENESYLSRYWETAGIEINGDDYLQQGLRFNSFHLIQSVGKDSCRSVAAKGLTGEGYEGHYFWDTEIYVIPSFLYSNPEICRNLLEYRYQCLPAARERAREMGHKNGALFAWRTINGAECSAYFPAGTAQYHINGDIAVAVKNYVQVTGDAGFLEECGAEILFETARFWRDLGNYSEERNGMFCINCVTGPDEYTALVNNNFYTNRIARENLWYAHSIYTKLEEKNPRRLSELREKIGLGPEEPQEWKRAGDAMFFPYDEKRGVFLQDDSFAYKADWDFSGTPKEHYPLLLHYHPLVLYRHRVLKQADTVLADFMLDQYISDDQIKRDFDYYEPLTTHDSSLSVCIYSIVASRIGYLDKAYDYFLRSARTDLDDHKGNTKDGVHIANMAGTVMCIINGFAGVRQYDGRLELRPLLPGKWKSYKFRLRFRRCLIEVAIAGEGVLLTLLTGKEMSLVCWGRTLELTENNPQMVPLNPADTAAPKEERIGIL</sequence>
<protein>
    <submittedName>
        <fullName evidence="7">Glycoside hydrolase family 65 protein</fullName>
    </submittedName>
</protein>
<dbReference type="GO" id="GO:0005975">
    <property type="term" value="P:carbohydrate metabolic process"/>
    <property type="evidence" value="ECO:0007669"/>
    <property type="project" value="InterPro"/>
</dbReference>
<dbReference type="Pfam" id="PF03636">
    <property type="entry name" value="Glyco_hydro_65N"/>
    <property type="match status" value="1"/>
</dbReference>
<evidence type="ECO:0000256" key="3">
    <source>
        <dbReference type="PIRSR" id="PIRSR036289-51"/>
    </source>
</evidence>
<dbReference type="InterPro" id="IPR011013">
    <property type="entry name" value="Gal_mutarotase_sf_dom"/>
</dbReference>
<evidence type="ECO:0000259" key="5">
    <source>
        <dbReference type="Pfam" id="PF03633"/>
    </source>
</evidence>
<dbReference type="AlphaFoldDB" id="A0A7T7XLB3"/>
<dbReference type="InterPro" id="IPR008928">
    <property type="entry name" value="6-hairpin_glycosidase_sf"/>
</dbReference>
<dbReference type="PIRSF" id="PIRSF036289">
    <property type="entry name" value="Glycosyl_hydrolase_malt_phosph"/>
    <property type="match status" value="1"/>
</dbReference>
<dbReference type="PANTHER" id="PTHR11051:SF13">
    <property type="entry name" value="GLYCOSYL TRANSFERASE"/>
    <property type="match status" value="1"/>
</dbReference>
<dbReference type="InterPro" id="IPR005194">
    <property type="entry name" value="Glyco_hydro_65_C"/>
</dbReference>
<feature type="binding site" evidence="3">
    <location>
        <begin position="355"/>
        <end position="356"/>
    </location>
    <ligand>
        <name>substrate</name>
    </ligand>
</feature>
<dbReference type="GO" id="GO:0030246">
    <property type="term" value="F:carbohydrate binding"/>
    <property type="evidence" value="ECO:0007669"/>
    <property type="project" value="InterPro"/>
</dbReference>
<dbReference type="InterPro" id="IPR005195">
    <property type="entry name" value="Glyco_hydro_65_M"/>
</dbReference>
<dbReference type="SUPFAM" id="SSF74650">
    <property type="entry name" value="Galactose mutarotase-like"/>
    <property type="match status" value="1"/>
</dbReference>
<evidence type="ECO:0000313" key="7">
    <source>
        <dbReference type="EMBL" id="QQO08476.1"/>
    </source>
</evidence>
<evidence type="ECO:0000256" key="1">
    <source>
        <dbReference type="ARBA" id="ARBA00006768"/>
    </source>
</evidence>
<proteinExistence type="inferred from homology"/>
<dbReference type="KEGG" id="bhc:JFL75_16285"/>
<evidence type="ECO:0000256" key="2">
    <source>
        <dbReference type="PIRSR" id="PIRSR036289-50"/>
    </source>
</evidence>
<dbReference type="GO" id="GO:0004553">
    <property type="term" value="F:hydrolase activity, hydrolyzing O-glycosyl compounds"/>
    <property type="evidence" value="ECO:0007669"/>
    <property type="project" value="TreeGrafter"/>
</dbReference>
<dbReference type="RefSeq" id="WP_215625782.1">
    <property type="nucleotide sequence ID" value="NZ_CP067089.2"/>
</dbReference>
<dbReference type="Gene3D" id="1.50.10.10">
    <property type="match status" value="1"/>
</dbReference>
<name>A0A7T7XLB3_9SPIR</name>
<feature type="domain" description="Glycoside hydrolase family 65 central catalytic" evidence="4">
    <location>
        <begin position="321"/>
        <end position="684"/>
    </location>
</feature>
<evidence type="ECO:0000259" key="4">
    <source>
        <dbReference type="Pfam" id="PF03632"/>
    </source>
</evidence>
<accession>A0A7T7XLB3</accession>
<dbReference type="InterPro" id="IPR005196">
    <property type="entry name" value="Glyco_hydro_65_N"/>
</dbReference>
<evidence type="ECO:0000313" key="8">
    <source>
        <dbReference type="Proteomes" id="UP000595917"/>
    </source>
</evidence>
<dbReference type="InterPro" id="IPR017045">
    <property type="entry name" value="Malt_Pase/Glycosyl_Hdrlase"/>
</dbReference>
<reference evidence="7" key="1">
    <citation type="submission" date="2021-01" db="EMBL/GenBank/DDBJ databases">
        <title>Description of Breznakiella homolactica.</title>
        <authorList>
            <person name="Song Y."/>
            <person name="Brune A."/>
        </authorList>
    </citation>
    <scope>NUCLEOTIDE SEQUENCE</scope>
    <source>
        <strain evidence="7">RmG30</strain>
    </source>
</reference>
<dbReference type="InterPro" id="IPR037018">
    <property type="entry name" value="GH65_N"/>
</dbReference>
<dbReference type="SUPFAM" id="SSF48208">
    <property type="entry name" value="Six-hairpin glycosidases"/>
    <property type="match status" value="1"/>
</dbReference>
<feature type="active site" description="Proton donor" evidence="2">
    <location>
        <position position="485"/>
    </location>
</feature>
<organism evidence="7 8">
    <name type="scientific">Breznakiella homolactica</name>
    <dbReference type="NCBI Taxonomy" id="2798577"/>
    <lineage>
        <taxon>Bacteria</taxon>
        <taxon>Pseudomonadati</taxon>
        <taxon>Spirochaetota</taxon>
        <taxon>Spirochaetia</taxon>
        <taxon>Spirochaetales</taxon>
        <taxon>Breznakiellaceae</taxon>
        <taxon>Breznakiella</taxon>
    </lineage>
</organism>
<feature type="binding site" evidence="3">
    <location>
        <begin position="597"/>
        <end position="598"/>
    </location>
    <ligand>
        <name>substrate</name>
    </ligand>
</feature>
<dbReference type="EMBL" id="CP067089">
    <property type="protein sequence ID" value="QQO08476.1"/>
    <property type="molecule type" value="Genomic_DNA"/>
</dbReference>
<dbReference type="Pfam" id="PF03632">
    <property type="entry name" value="Glyco_hydro_65m"/>
    <property type="match status" value="1"/>
</dbReference>
<dbReference type="Gene3D" id="2.70.98.40">
    <property type="entry name" value="Glycoside hydrolase, family 65, N-terminal domain"/>
    <property type="match status" value="1"/>
</dbReference>
<dbReference type="Pfam" id="PF03633">
    <property type="entry name" value="Glyco_hydro_65C"/>
    <property type="match status" value="1"/>
</dbReference>
<dbReference type="GO" id="GO:0016757">
    <property type="term" value="F:glycosyltransferase activity"/>
    <property type="evidence" value="ECO:0007669"/>
    <property type="project" value="UniProtKB-ARBA"/>
</dbReference>
<keyword evidence="8" id="KW-1185">Reference proteome</keyword>
<evidence type="ECO:0000259" key="6">
    <source>
        <dbReference type="Pfam" id="PF03636"/>
    </source>
</evidence>
<keyword evidence="7" id="KW-0378">Hydrolase</keyword>
<gene>
    <name evidence="7" type="ORF">JFL75_16285</name>
</gene>
<dbReference type="InterPro" id="IPR012341">
    <property type="entry name" value="6hp_glycosidase-like_sf"/>
</dbReference>
<feature type="domain" description="Glycoside hydrolase family 65 C-terminal" evidence="5">
    <location>
        <begin position="695"/>
        <end position="755"/>
    </location>
</feature>
<feature type="domain" description="Glycoside hydrolase family 65 N-terminal" evidence="6">
    <location>
        <begin position="8"/>
        <end position="260"/>
    </location>
</feature>